<dbReference type="InterPro" id="IPR007180">
    <property type="entry name" value="DUF382"/>
</dbReference>
<feature type="region of interest" description="Disordered" evidence="1">
    <location>
        <begin position="1"/>
        <end position="94"/>
    </location>
</feature>
<gene>
    <name evidence="3" type="ORF">H6P81_001058</name>
</gene>
<dbReference type="PANTHER" id="PTHR12785">
    <property type="entry name" value="SPLICING FACTOR 3B"/>
    <property type="match status" value="1"/>
</dbReference>
<dbReference type="GO" id="GO:0005634">
    <property type="term" value="C:nucleus"/>
    <property type="evidence" value="ECO:0007669"/>
    <property type="project" value="InterPro"/>
</dbReference>
<feature type="domain" description="PSP proline-rich" evidence="2">
    <location>
        <begin position="311"/>
        <end position="364"/>
    </location>
</feature>
<evidence type="ECO:0000259" key="2">
    <source>
        <dbReference type="SMART" id="SM00581"/>
    </source>
</evidence>
<evidence type="ECO:0000313" key="4">
    <source>
        <dbReference type="Proteomes" id="UP000825729"/>
    </source>
</evidence>
<dbReference type="EMBL" id="JAINDJ010000002">
    <property type="protein sequence ID" value="KAG9456550.1"/>
    <property type="molecule type" value="Genomic_DNA"/>
</dbReference>
<dbReference type="AlphaFoldDB" id="A0AAV7F8H3"/>
<sequence length="588" mass="66915">MAVETVNGTVESLTVANGVTHNGDFRNGAAAPGKKSKESERRRRRRKQKKNSKASSTSVEGKDADEESDAPDEGKENADPQQASEQVEIEYVPEKADFEDGFIEDFKHIFEKFSFSDAAGDSEGKEKQDDAATDAAAKKKADSDSEEEDQDAQQKEKGLSNKKKKMQRRMKIAELKQICSRPDVVEVWDATAADPKLLVYLKSYRNTVPVPRHWCQKRKFLQGKRGIEKQPFQLPDYIAATGIEKLRQAYIEKEDSKKLKQKQRERMQPKMGKMDIDYQVLHDAFFKNQTKPKLTTHGDLYHEGKEFEVKLREMKPGLLSHELKEALGMPDGAPPPWLINMQRYGPPPSYPHLKIPGLNAPIPPGASFGYHPGGWGKPPVDEYGRPLYGDVFGVHQQEQPNYEEEPVDRSKHWGDLEEEEVVDFEEEPEMEEEELEDGIQSVDSLSSNATPTGVETPDVIDLRKQQRKEPERPLYQVLEEKEEKIAPGTLLGTTHTYVVGTGTQDKPAAKRVDLLRGQKADKVDVTLQPEELEVLDNVLQAKYEEAREEEKLRNQPEDLSDMVAENERKRKRKMQEKDGKSKKKDFKF</sequence>
<organism evidence="3 4">
    <name type="scientific">Aristolochia fimbriata</name>
    <name type="common">White veined hardy Dutchman's pipe vine</name>
    <dbReference type="NCBI Taxonomy" id="158543"/>
    <lineage>
        <taxon>Eukaryota</taxon>
        <taxon>Viridiplantae</taxon>
        <taxon>Streptophyta</taxon>
        <taxon>Embryophyta</taxon>
        <taxon>Tracheophyta</taxon>
        <taxon>Spermatophyta</taxon>
        <taxon>Magnoliopsida</taxon>
        <taxon>Magnoliidae</taxon>
        <taxon>Piperales</taxon>
        <taxon>Aristolochiaceae</taxon>
        <taxon>Aristolochia</taxon>
    </lineage>
</organism>
<name>A0AAV7F8H3_ARIFI</name>
<feature type="compositionally biased region" description="Basic residues" evidence="1">
    <location>
        <begin position="569"/>
        <end position="588"/>
    </location>
</feature>
<proteinExistence type="predicted"/>
<feature type="region of interest" description="Disordered" evidence="1">
    <location>
        <begin position="545"/>
        <end position="588"/>
    </location>
</feature>
<dbReference type="Pfam" id="PF04037">
    <property type="entry name" value="DUF382"/>
    <property type="match status" value="1"/>
</dbReference>
<dbReference type="PANTHER" id="PTHR12785:SF6">
    <property type="entry name" value="SPLICING FACTOR 3B SUBUNIT 2"/>
    <property type="match status" value="1"/>
</dbReference>
<feature type="compositionally biased region" description="Polar residues" evidence="1">
    <location>
        <begin position="1"/>
        <end position="20"/>
    </location>
</feature>
<evidence type="ECO:0000313" key="3">
    <source>
        <dbReference type="EMBL" id="KAG9456550.1"/>
    </source>
</evidence>
<protein>
    <recommendedName>
        <fullName evidence="2">PSP proline-rich domain-containing protein</fullName>
    </recommendedName>
</protein>
<dbReference type="InterPro" id="IPR006568">
    <property type="entry name" value="PSP_pro-rich"/>
</dbReference>
<dbReference type="InterPro" id="IPR052584">
    <property type="entry name" value="U2_snRNP_Complex_Component"/>
</dbReference>
<feature type="region of interest" description="Disordered" evidence="1">
    <location>
        <begin position="117"/>
        <end position="166"/>
    </location>
</feature>
<feature type="compositionally biased region" description="Basic and acidic residues" evidence="1">
    <location>
        <begin position="122"/>
        <end position="143"/>
    </location>
</feature>
<keyword evidence="4" id="KW-1185">Reference proteome</keyword>
<accession>A0AAV7F8H3</accession>
<feature type="compositionally biased region" description="Basic residues" evidence="1">
    <location>
        <begin position="42"/>
        <end position="52"/>
    </location>
</feature>
<comment type="caution">
    <text evidence="3">The sequence shown here is derived from an EMBL/GenBank/DDBJ whole genome shotgun (WGS) entry which is preliminary data.</text>
</comment>
<dbReference type="Pfam" id="PF04046">
    <property type="entry name" value="PSP"/>
    <property type="match status" value="1"/>
</dbReference>
<feature type="compositionally biased region" description="Basic and acidic residues" evidence="1">
    <location>
        <begin position="545"/>
        <end position="556"/>
    </location>
</feature>
<reference evidence="3 4" key="1">
    <citation type="submission" date="2021-07" db="EMBL/GenBank/DDBJ databases">
        <title>The Aristolochia fimbriata genome: insights into angiosperm evolution, floral development and chemical biosynthesis.</title>
        <authorList>
            <person name="Jiao Y."/>
        </authorList>
    </citation>
    <scope>NUCLEOTIDE SEQUENCE [LARGE SCALE GENOMIC DNA]</scope>
    <source>
        <strain evidence="3">IBCAS-2021</strain>
        <tissue evidence="3">Leaf</tissue>
    </source>
</reference>
<dbReference type="SMART" id="SM00581">
    <property type="entry name" value="PSP"/>
    <property type="match status" value="1"/>
</dbReference>
<dbReference type="Proteomes" id="UP000825729">
    <property type="component" value="Unassembled WGS sequence"/>
</dbReference>
<evidence type="ECO:0000256" key="1">
    <source>
        <dbReference type="SAM" id="MobiDB-lite"/>
    </source>
</evidence>